<proteinExistence type="predicted"/>
<accession>A0A921UQR7</accession>
<feature type="region of interest" description="Disordered" evidence="1">
    <location>
        <begin position="62"/>
        <end position="86"/>
    </location>
</feature>
<dbReference type="EMBL" id="CM027682">
    <property type="protein sequence ID" value="KAG0541137.1"/>
    <property type="molecule type" value="Genomic_DNA"/>
</dbReference>
<sequence>MAEFFHAGRTNTDDCYDAGKHVHGSRRVYGHDDASRSRPAYADDCYNGGELGALAAGAASASASALKEQKEAKQRSRAHDSHFCHH</sequence>
<protein>
    <submittedName>
        <fullName evidence="2">Uncharacterized protein</fullName>
    </submittedName>
</protein>
<dbReference type="Proteomes" id="UP000807115">
    <property type="component" value="Chromosome 3"/>
</dbReference>
<evidence type="ECO:0000313" key="3">
    <source>
        <dbReference type="Proteomes" id="UP000807115"/>
    </source>
</evidence>
<organism evidence="2 3">
    <name type="scientific">Sorghum bicolor</name>
    <name type="common">Sorghum</name>
    <name type="synonym">Sorghum vulgare</name>
    <dbReference type="NCBI Taxonomy" id="4558"/>
    <lineage>
        <taxon>Eukaryota</taxon>
        <taxon>Viridiplantae</taxon>
        <taxon>Streptophyta</taxon>
        <taxon>Embryophyta</taxon>
        <taxon>Tracheophyta</taxon>
        <taxon>Spermatophyta</taxon>
        <taxon>Magnoliopsida</taxon>
        <taxon>Liliopsida</taxon>
        <taxon>Poales</taxon>
        <taxon>Poaceae</taxon>
        <taxon>PACMAD clade</taxon>
        <taxon>Panicoideae</taxon>
        <taxon>Andropogonodae</taxon>
        <taxon>Andropogoneae</taxon>
        <taxon>Sorghinae</taxon>
        <taxon>Sorghum</taxon>
    </lineage>
</organism>
<dbReference type="AlphaFoldDB" id="A0A921UQR7"/>
<gene>
    <name evidence="2" type="ORF">BDA96_03G470400</name>
</gene>
<reference evidence="2" key="2">
    <citation type="submission" date="2020-10" db="EMBL/GenBank/DDBJ databases">
        <authorList>
            <person name="Cooper E.A."/>
            <person name="Brenton Z.W."/>
            <person name="Flinn B.S."/>
            <person name="Jenkins J."/>
            <person name="Shu S."/>
            <person name="Flowers D."/>
            <person name="Luo F."/>
            <person name="Wang Y."/>
            <person name="Xia P."/>
            <person name="Barry K."/>
            <person name="Daum C."/>
            <person name="Lipzen A."/>
            <person name="Yoshinaga Y."/>
            <person name="Schmutz J."/>
            <person name="Saski C."/>
            <person name="Vermerris W."/>
            <person name="Kresovich S."/>
        </authorList>
    </citation>
    <scope>NUCLEOTIDE SEQUENCE</scope>
</reference>
<reference evidence="2" key="1">
    <citation type="journal article" date="2019" name="BMC Genomics">
        <title>A new reference genome for Sorghum bicolor reveals high levels of sequence similarity between sweet and grain genotypes: implications for the genetics of sugar metabolism.</title>
        <authorList>
            <person name="Cooper E.A."/>
            <person name="Brenton Z.W."/>
            <person name="Flinn B.S."/>
            <person name="Jenkins J."/>
            <person name="Shu S."/>
            <person name="Flowers D."/>
            <person name="Luo F."/>
            <person name="Wang Y."/>
            <person name="Xia P."/>
            <person name="Barry K."/>
            <person name="Daum C."/>
            <person name="Lipzen A."/>
            <person name="Yoshinaga Y."/>
            <person name="Schmutz J."/>
            <person name="Saski C."/>
            <person name="Vermerris W."/>
            <person name="Kresovich S."/>
        </authorList>
    </citation>
    <scope>NUCLEOTIDE SEQUENCE</scope>
</reference>
<feature type="compositionally biased region" description="Basic and acidic residues" evidence="1">
    <location>
        <begin position="67"/>
        <end position="86"/>
    </location>
</feature>
<evidence type="ECO:0000256" key="1">
    <source>
        <dbReference type="SAM" id="MobiDB-lite"/>
    </source>
</evidence>
<evidence type="ECO:0000313" key="2">
    <source>
        <dbReference type="EMBL" id="KAG0541137.1"/>
    </source>
</evidence>
<comment type="caution">
    <text evidence="2">The sequence shown here is derived from an EMBL/GenBank/DDBJ whole genome shotgun (WGS) entry which is preliminary data.</text>
</comment>
<name>A0A921UQR7_SORBI</name>